<feature type="compositionally biased region" description="Basic and acidic residues" evidence="1">
    <location>
        <begin position="774"/>
        <end position="784"/>
    </location>
</feature>
<feature type="region of interest" description="Disordered" evidence="1">
    <location>
        <begin position="743"/>
        <end position="806"/>
    </location>
</feature>
<evidence type="ECO:0000313" key="2">
    <source>
        <dbReference type="EMBL" id="ASF00515.1"/>
    </source>
</evidence>
<protein>
    <submittedName>
        <fullName evidence="2">Putative structural protein</fullName>
    </submittedName>
</protein>
<feature type="compositionally biased region" description="Basic and acidic residues" evidence="1">
    <location>
        <begin position="749"/>
        <end position="764"/>
    </location>
</feature>
<dbReference type="EMBL" id="KY052839">
    <property type="protein sequence ID" value="ASF00515.1"/>
    <property type="molecule type" value="Genomic_DNA"/>
</dbReference>
<evidence type="ECO:0000256" key="1">
    <source>
        <dbReference type="SAM" id="MobiDB-lite"/>
    </source>
</evidence>
<proteinExistence type="predicted"/>
<reference evidence="2" key="1">
    <citation type="submission" date="2016-10" db="EMBL/GenBank/DDBJ databases">
        <authorList>
            <person name="Varghese N."/>
        </authorList>
    </citation>
    <scope>NUCLEOTIDE SEQUENCE</scope>
</reference>
<organism evidence="2">
    <name type="scientific">uncultured virus</name>
    <dbReference type="NCBI Taxonomy" id="340016"/>
    <lineage>
        <taxon>Viruses</taxon>
        <taxon>environmental samples</taxon>
    </lineage>
</organism>
<name>A0A218MML3_9VIRU</name>
<accession>A0A218MML3</accession>
<reference evidence="2" key="2">
    <citation type="journal article" date="2017" name="Nat. Commun.">
        <title>Single-virus genomics reveals hidden cosmopolitan and abundant viruses.</title>
        <authorList>
            <person name="Martinez-Hernandez F."/>
            <person name="Fornas O."/>
            <person name="Lluesma Gomez M."/>
            <person name="Bolduc B."/>
            <person name="de la Cruz Pena M.J."/>
            <person name="Martinez J.M."/>
            <person name="Anton J."/>
            <person name="Gasol J.M."/>
            <person name="Rosselli R."/>
            <person name="Rodriguez-Valera F."/>
            <person name="Sullivan M.B."/>
            <person name="Acinas S.G."/>
            <person name="Martinez-Garcia M."/>
        </authorList>
    </citation>
    <scope>NUCLEOTIDE SEQUENCE</scope>
</reference>
<sequence length="806" mass="91967">MAESGIKSYFPSQTVSDAEKISYDYGLKVGKAIEQEWFNNDRSVSRYKSNHNNFHNLRLYARGEQSIQKYKDELSINGDLSYLNLDWKPVPIISKFVDIVVNGIAERTYDIKAYSQDPFGVAKRTEYMESILKDMRLKEFNAAVQNELQLNVRDSQIEELPETQEELDLHMQLSYKQSVELAEEQALNVLFEGNNYELIKKQFYYDLAVLGIGAVKTSFNTSEGVVIDYVDPANLVYSYTDSPYFEDIYYVGEAKTIPVNELAKQFPHLSESDLEDIMKNKPNNTSNYNSRHSYEKEDNNTIQVLYFNYKTYMNEVYKVKETGTGAEKIISKDDSFNPPENMEGGFGRMIRSIECLYEGAMILGTDKLLKWEMAKNMMRPKSDFTKVKMNYSIVAPRMYDGKIDSLVKRITGFADMIQLTHLKLQQVMSRLVPDGVYMDADGLAEIDLGNGTNYNPQEALNMFFQTGSVIGRSFTSDGDMNPGKVPIQEIQSGSGGNKMQALIGNYNYYLQMIRDVTGLNEARDGSMPDKNALVGVQKLAAANSNTATRHILQAGLFLTAETAECLSLRISDIIEYSPTKDAFIQQIGVHNVATLKEMSQLHLYDFGIFLQLQPDEEERMMLENNIQMAIQQQIIELADAIDIREIKNIKLANQLLKIRRKRKLERDQAMQQQNIQIQAQANQQSAQAAAQAEVQKNQALTQSQAQLEQIKSQLNSQKMMQEVEHKKELMRLEFEMNMQLKNMEIQGVKSKDKEKEDRKDERTKIQATQQSELIDQRKNEKPPKNFESAGNDILGGGFGLGTFDPR</sequence>